<dbReference type="GO" id="GO:0016787">
    <property type="term" value="F:hydrolase activity"/>
    <property type="evidence" value="ECO:0007669"/>
    <property type="project" value="InterPro"/>
</dbReference>
<gene>
    <name evidence="2" type="ORF">LTR84_000190</name>
</gene>
<dbReference type="Proteomes" id="UP001358417">
    <property type="component" value="Unassembled WGS sequence"/>
</dbReference>
<organism evidence="2 3">
    <name type="scientific">Exophiala bonariae</name>
    <dbReference type="NCBI Taxonomy" id="1690606"/>
    <lineage>
        <taxon>Eukaryota</taxon>
        <taxon>Fungi</taxon>
        <taxon>Dikarya</taxon>
        <taxon>Ascomycota</taxon>
        <taxon>Pezizomycotina</taxon>
        <taxon>Eurotiomycetes</taxon>
        <taxon>Chaetothyriomycetidae</taxon>
        <taxon>Chaetothyriales</taxon>
        <taxon>Herpotrichiellaceae</taxon>
        <taxon>Exophiala</taxon>
    </lineage>
</organism>
<name>A0AAV9NTE3_9EURO</name>
<dbReference type="InterPro" id="IPR002925">
    <property type="entry name" value="Dienelactn_hydro"/>
</dbReference>
<dbReference type="Gene3D" id="3.40.50.1820">
    <property type="entry name" value="alpha/beta hydrolase"/>
    <property type="match status" value="1"/>
</dbReference>
<dbReference type="EMBL" id="JAVRRD010000001">
    <property type="protein sequence ID" value="KAK5064357.1"/>
    <property type="molecule type" value="Genomic_DNA"/>
</dbReference>
<dbReference type="GeneID" id="89968412"/>
<protein>
    <recommendedName>
        <fullName evidence="1">Dienelactone hydrolase domain-containing protein</fullName>
    </recommendedName>
</protein>
<sequence>MIERQSDRRYLGVQVMWSILPFMQKNAPNRSHGRVRKWMQEFRSVEGANLKIGAIGFCWGGYHVTKLARGDPTSNGRPVVDVAYTAHPSELKLPEDIEQIAIPYSVVIGDVDFAMPLKQVEEMRQILSKAGKPESEVVVISNAKHGFAVRADPEDEQAMVMAHQAFHQAINWFKEHLDSN</sequence>
<evidence type="ECO:0000259" key="1">
    <source>
        <dbReference type="Pfam" id="PF01738"/>
    </source>
</evidence>
<feature type="domain" description="Dienelactone hydrolase" evidence="1">
    <location>
        <begin position="39"/>
        <end position="176"/>
    </location>
</feature>
<proteinExistence type="predicted"/>
<accession>A0AAV9NTE3</accession>
<dbReference type="RefSeq" id="XP_064711681.1">
    <property type="nucleotide sequence ID" value="XM_064843821.1"/>
</dbReference>
<dbReference type="AlphaFoldDB" id="A0AAV9NTE3"/>
<dbReference type="SUPFAM" id="SSF53474">
    <property type="entry name" value="alpha/beta-Hydrolases"/>
    <property type="match status" value="1"/>
</dbReference>
<keyword evidence="3" id="KW-1185">Reference proteome</keyword>
<dbReference type="InterPro" id="IPR029058">
    <property type="entry name" value="AB_hydrolase_fold"/>
</dbReference>
<evidence type="ECO:0000313" key="3">
    <source>
        <dbReference type="Proteomes" id="UP001358417"/>
    </source>
</evidence>
<dbReference type="PANTHER" id="PTHR17630">
    <property type="entry name" value="DIENELACTONE HYDROLASE"/>
    <property type="match status" value="1"/>
</dbReference>
<dbReference type="PANTHER" id="PTHR17630:SF105">
    <property type="entry name" value="DIENELACTONE HYDROLASE FAMILY PROTEIN (AFU_ORTHOLOGUE AFUA_4G08790)"/>
    <property type="match status" value="1"/>
</dbReference>
<evidence type="ECO:0000313" key="2">
    <source>
        <dbReference type="EMBL" id="KAK5064357.1"/>
    </source>
</evidence>
<comment type="caution">
    <text evidence="2">The sequence shown here is derived from an EMBL/GenBank/DDBJ whole genome shotgun (WGS) entry which is preliminary data.</text>
</comment>
<reference evidence="2 3" key="1">
    <citation type="submission" date="2023-08" db="EMBL/GenBank/DDBJ databases">
        <title>Black Yeasts Isolated from many extreme environments.</title>
        <authorList>
            <person name="Coleine C."/>
            <person name="Stajich J.E."/>
            <person name="Selbmann L."/>
        </authorList>
    </citation>
    <scope>NUCLEOTIDE SEQUENCE [LARGE SCALE GENOMIC DNA]</scope>
    <source>
        <strain evidence="2 3">CCFEE 5792</strain>
    </source>
</reference>
<dbReference type="Pfam" id="PF01738">
    <property type="entry name" value="DLH"/>
    <property type="match status" value="1"/>
</dbReference>